<dbReference type="EMBL" id="MFYX01000033">
    <property type="protein sequence ID" value="OGK06244.1"/>
    <property type="molecule type" value="Genomic_DNA"/>
</dbReference>
<protein>
    <recommendedName>
        <fullName evidence="1">Secretion system C-terminal sorting domain-containing protein</fullName>
    </recommendedName>
</protein>
<dbReference type="SUPFAM" id="SSF53474">
    <property type="entry name" value="alpha/beta-Hydrolases"/>
    <property type="match status" value="1"/>
</dbReference>
<dbReference type="InterPro" id="IPR029058">
    <property type="entry name" value="AB_hydrolase_fold"/>
</dbReference>
<accession>A0A1F7FHP0</accession>
<dbReference type="InterPro" id="IPR026444">
    <property type="entry name" value="Secre_tail"/>
</dbReference>
<organism evidence="2 3">
    <name type="scientific">Candidatus Raymondbacteria bacterium RIFOXYD12_FULL_49_13</name>
    <dbReference type="NCBI Taxonomy" id="1817890"/>
    <lineage>
        <taxon>Bacteria</taxon>
        <taxon>Raymondiibacteriota</taxon>
    </lineage>
</organism>
<dbReference type="Gene3D" id="3.40.50.1820">
    <property type="entry name" value="alpha/beta hydrolase"/>
    <property type="match status" value="1"/>
</dbReference>
<proteinExistence type="predicted"/>
<dbReference type="NCBIfam" id="TIGR04183">
    <property type="entry name" value="Por_Secre_tail"/>
    <property type="match status" value="1"/>
</dbReference>
<comment type="caution">
    <text evidence="2">The sequence shown here is derived from an EMBL/GenBank/DDBJ whole genome shotgun (WGS) entry which is preliminary data.</text>
</comment>
<name>A0A1F7FHP0_UNCRA</name>
<gene>
    <name evidence="2" type="ORF">A2519_08195</name>
</gene>
<evidence type="ECO:0000259" key="1">
    <source>
        <dbReference type="Pfam" id="PF18962"/>
    </source>
</evidence>
<dbReference type="Pfam" id="PF18962">
    <property type="entry name" value="Por_Secre_tail"/>
    <property type="match status" value="1"/>
</dbReference>
<sequence length="724" mass="79871">MSRSAALTIIVVLAATVSIFAIRPSNMNAFFRSGQVFITWDEVANGQKYVVYSSTAPITTENIASAVKRIERAQGSAGNKMLNYLGGASFSTLNPPCTFTRNVITPLADGQSGMASAVDSGTGMIVLTSHQAGGFYYAVTAFTGGVEDKSCDAGNSVGPVNEVVEEPVPVLIWRSNIMLARIYLQYTDVDSFNPTMCNTYAFTYWVGVPSNYNTTSGTLPLELFLDGSPGNMPAVGDDCRYYCEGINLKIQDNRTWWYGYSQTFPYDTSYLYFAGGPVATSGPVINFTQARIMNMLKWMILREPYYSSRIDTNAIHVLGGSMGGGGTLMFLQSYPDFFAYGRAGVPPTNYFENGDWQYTGWITPIWGLGNNDNMKVGFTGWRSEKLNEKYAGVTVHKWLNMESFLRENRKLEMPWVCVGHGGQDNSVNYPTHGKNYYPALLDTKHGFSGGVCGSCGHGTQTWMYENNQVSQLRKNESFLAFSNTKSSAALPLPEDPDVATDYSFHCHFIWSTPHYRVGGYQNQVDSTNRYEIVVASYKILGGTVRMPDDTADVTPRRLQRFIVEPGAQYIIKNTAPNDTNVLYQMDTVAADTDGLVTFEGFIIKAGDQNTGGSRFIMVPCKDCPGSKITGNSRKEAGTHITCSPNPFNPDIKITVSGNNLSDVDQRYEIGIYNIKGKLMDRFSVTGLQLSAGIQWNAADKPSGVYIVKIKIEKTVFTKNVFLLR</sequence>
<evidence type="ECO:0000313" key="2">
    <source>
        <dbReference type="EMBL" id="OGK06244.1"/>
    </source>
</evidence>
<feature type="domain" description="Secretion system C-terminal sorting" evidence="1">
    <location>
        <begin position="644"/>
        <end position="719"/>
    </location>
</feature>
<evidence type="ECO:0000313" key="3">
    <source>
        <dbReference type="Proteomes" id="UP000179243"/>
    </source>
</evidence>
<dbReference type="AlphaFoldDB" id="A0A1F7FHP0"/>
<dbReference type="Proteomes" id="UP000179243">
    <property type="component" value="Unassembled WGS sequence"/>
</dbReference>
<reference evidence="2 3" key="1">
    <citation type="journal article" date="2016" name="Nat. Commun.">
        <title>Thousands of microbial genomes shed light on interconnected biogeochemical processes in an aquifer system.</title>
        <authorList>
            <person name="Anantharaman K."/>
            <person name="Brown C.T."/>
            <person name="Hug L.A."/>
            <person name="Sharon I."/>
            <person name="Castelle C.J."/>
            <person name="Probst A.J."/>
            <person name="Thomas B.C."/>
            <person name="Singh A."/>
            <person name="Wilkins M.J."/>
            <person name="Karaoz U."/>
            <person name="Brodie E.L."/>
            <person name="Williams K.H."/>
            <person name="Hubbard S.S."/>
            <person name="Banfield J.F."/>
        </authorList>
    </citation>
    <scope>NUCLEOTIDE SEQUENCE [LARGE SCALE GENOMIC DNA]</scope>
</reference>